<feature type="non-terminal residue" evidence="2">
    <location>
        <position position="1"/>
    </location>
</feature>
<gene>
    <name evidence="2" type="ORF">K505DRAFT_330329</name>
</gene>
<feature type="region of interest" description="Disordered" evidence="1">
    <location>
        <begin position="230"/>
        <end position="284"/>
    </location>
</feature>
<evidence type="ECO:0000313" key="2">
    <source>
        <dbReference type="EMBL" id="KAF2786487.1"/>
    </source>
</evidence>
<dbReference type="AlphaFoldDB" id="A0A6A6WRQ9"/>
<feature type="compositionally biased region" description="Low complexity" evidence="1">
    <location>
        <begin position="146"/>
        <end position="160"/>
    </location>
</feature>
<dbReference type="EMBL" id="MU002457">
    <property type="protein sequence ID" value="KAF2786487.1"/>
    <property type="molecule type" value="Genomic_DNA"/>
</dbReference>
<organism evidence="2 3">
    <name type="scientific">Melanomma pulvis-pyrius CBS 109.77</name>
    <dbReference type="NCBI Taxonomy" id="1314802"/>
    <lineage>
        <taxon>Eukaryota</taxon>
        <taxon>Fungi</taxon>
        <taxon>Dikarya</taxon>
        <taxon>Ascomycota</taxon>
        <taxon>Pezizomycotina</taxon>
        <taxon>Dothideomycetes</taxon>
        <taxon>Pleosporomycetidae</taxon>
        <taxon>Pleosporales</taxon>
        <taxon>Melanommataceae</taxon>
        <taxon>Melanomma</taxon>
    </lineage>
</organism>
<evidence type="ECO:0000256" key="1">
    <source>
        <dbReference type="SAM" id="MobiDB-lite"/>
    </source>
</evidence>
<dbReference type="OrthoDB" id="5409998at2759"/>
<feature type="compositionally biased region" description="Low complexity" evidence="1">
    <location>
        <begin position="78"/>
        <end position="88"/>
    </location>
</feature>
<reference evidence="2" key="1">
    <citation type="journal article" date="2020" name="Stud. Mycol.">
        <title>101 Dothideomycetes genomes: a test case for predicting lifestyles and emergence of pathogens.</title>
        <authorList>
            <person name="Haridas S."/>
            <person name="Albert R."/>
            <person name="Binder M."/>
            <person name="Bloem J."/>
            <person name="Labutti K."/>
            <person name="Salamov A."/>
            <person name="Andreopoulos B."/>
            <person name="Baker S."/>
            <person name="Barry K."/>
            <person name="Bills G."/>
            <person name="Bluhm B."/>
            <person name="Cannon C."/>
            <person name="Castanera R."/>
            <person name="Culley D."/>
            <person name="Daum C."/>
            <person name="Ezra D."/>
            <person name="Gonzalez J."/>
            <person name="Henrissat B."/>
            <person name="Kuo A."/>
            <person name="Liang C."/>
            <person name="Lipzen A."/>
            <person name="Lutzoni F."/>
            <person name="Magnuson J."/>
            <person name="Mondo S."/>
            <person name="Nolan M."/>
            <person name="Ohm R."/>
            <person name="Pangilinan J."/>
            <person name="Park H.-J."/>
            <person name="Ramirez L."/>
            <person name="Alfaro M."/>
            <person name="Sun H."/>
            <person name="Tritt A."/>
            <person name="Yoshinaga Y."/>
            <person name="Zwiers L.-H."/>
            <person name="Turgeon B."/>
            <person name="Goodwin S."/>
            <person name="Spatafora J."/>
            <person name="Crous P."/>
            <person name="Grigoriev I."/>
        </authorList>
    </citation>
    <scope>NUCLEOTIDE SEQUENCE</scope>
    <source>
        <strain evidence="2">CBS 109.77</strain>
    </source>
</reference>
<proteinExistence type="predicted"/>
<feature type="region of interest" description="Disordered" evidence="1">
    <location>
        <begin position="71"/>
        <end position="209"/>
    </location>
</feature>
<accession>A0A6A6WRQ9</accession>
<feature type="compositionally biased region" description="Polar residues" evidence="1">
    <location>
        <begin position="274"/>
        <end position="284"/>
    </location>
</feature>
<protein>
    <submittedName>
        <fullName evidence="2">Uncharacterized protein</fullName>
    </submittedName>
</protein>
<sequence length="321" mass="34392">LIQSGRMLKEHHAGAGAGRIQFTVKRTMPAAFERFQNSLDELENNVFQAQVVLRRDLAVLQADRQKRELAEAAERQRQLAAASSAKQKPPVKMEPPRPAAVAPAVPPQAPEADMGIKPVQPDAPPAPLKRETEEAPNPKPAATASVALPPATPPVDDAPAQDSEFDFEAMFGDSLDDIKGEGEGDASNPQVDMDMDTSGPDLNFTLDDSAPSLLRGLEDFAKSTNVDAVAAGQANPNSDLDLAMPDIPDMPTSQPSEKPGQLVEQPSAAKPADPTTSEQVTDNTHLLDTMNADDLDDLFNIDYENPEATQFDDAFFGFGES</sequence>
<evidence type="ECO:0000313" key="3">
    <source>
        <dbReference type="Proteomes" id="UP000799757"/>
    </source>
</evidence>
<feature type="compositionally biased region" description="Pro residues" evidence="1">
    <location>
        <begin position="92"/>
        <end position="109"/>
    </location>
</feature>
<name>A0A6A6WRQ9_9PLEO</name>
<keyword evidence="3" id="KW-1185">Reference proteome</keyword>
<dbReference type="Proteomes" id="UP000799757">
    <property type="component" value="Unassembled WGS sequence"/>
</dbReference>